<organism evidence="1 2">
    <name type="scientific">Intoshia linei</name>
    <dbReference type="NCBI Taxonomy" id="1819745"/>
    <lineage>
        <taxon>Eukaryota</taxon>
        <taxon>Metazoa</taxon>
        <taxon>Spiralia</taxon>
        <taxon>Lophotrochozoa</taxon>
        <taxon>Mesozoa</taxon>
        <taxon>Orthonectida</taxon>
        <taxon>Rhopaluridae</taxon>
        <taxon>Intoshia</taxon>
    </lineage>
</organism>
<gene>
    <name evidence="1" type="ORF">A3Q56_08750</name>
</gene>
<comment type="caution">
    <text evidence="1">The sequence shown here is derived from an EMBL/GenBank/DDBJ whole genome shotgun (WGS) entry which is preliminary data.</text>
</comment>
<accession>A0A177AQ59</accession>
<name>A0A177AQ59_9BILA</name>
<protein>
    <submittedName>
        <fullName evidence="1">Uncharacterized protein</fullName>
    </submittedName>
</protein>
<sequence length="92" mass="11004">NGHVNYEKIPDYKCYIKSLNIHDPITEEEFINIEYTENDKIMSEFSMLNIDSGLDEQFQNNKIIDISVIKTTRKEFIHSLQIVEKFLYEKKE</sequence>
<dbReference type="AlphaFoldDB" id="A0A177AQ59"/>
<proteinExistence type="predicted"/>
<reference evidence="1 2" key="1">
    <citation type="submission" date="2016-04" db="EMBL/GenBank/DDBJ databases">
        <title>The genome of Intoshia linei affirms orthonectids as highly simplified spiralians.</title>
        <authorList>
            <person name="Mikhailov K.V."/>
            <person name="Slusarev G.S."/>
            <person name="Nikitin M.A."/>
            <person name="Logacheva M.D."/>
            <person name="Penin A."/>
            <person name="Aleoshin V."/>
            <person name="Panchin Y.V."/>
        </authorList>
    </citation>
    <scope>NUCLEOTIDE SEQUENCE [LARGE SCALE GENOMIC DNA]</scope>
    <source>
        <strain evidence="1">Intl2013</strain>
        <tissue evidence="1">Whole animal</tissue>
    </source>
</reference>
<keyword evidence="2" id="KW-1185">Reference proteome</keyword>
<evidence type="ECO:0000313" key="1">
    <source>
        <dbReference type="EMBL" id="OAF63541.1"/>
    </source>
</evidence>
<dbReference type="EMBL" id="LWCA01003275">
    <property type="protein sequence ID" value="OAF63541.1"/>
    <property type="molecule type" value="Genomic_DNA"/>
</dbReference>
<evidence type="ECO:0000313" key="2">
    <source>
        <dbReference type="Proteomes" id="UP000078046"/>
    </source>
</evidence>
<dbReference type="Proteomes" id="UP000078046">
    <property type="component" value="Unassembled WGS sequence"/>
</dbReference>
<feature type="non-terminal residue" evidence="1">
    <location>
        <position position="1"/>
    </location>
</feature>